<dbReference type="Pfam" id="PF13912">
    <property type="entry name" value="zf-C2H2_6"/>
    <property type="match status" value="1"/>
</dbReference>
<dbReference type="Gene3D" id="3.30.160.60">
    <property type="entry name" value="Classic Zinc Finger"/>
    <property type="match status" value="7"/>
</dbReference>
<feature type="region of interest" description="Disordered" evidence="11">
    <location>
        <begin position="705"/>
        <end position="725"/>
    </location>
</feature>
<feature type="compositionally biased region" description="Basic residues" evidence="11">
    <location>
        <begin position="552"/>
        <end position="570"/>
    </location>
</feature>
<dbReference type="GO" id="GO:0003677">
    <property type="term" value="F:DNA binding"/>
    <property type="evidence" value="ECO:0007669"/>
    <property type="project" value="UniProtKB-KW"/>
</dbReference>
<evidence type="ECO:0000313" key="14">
    <source>
        <dbReference type="Proteomes" id="UP000225706"/>
    </source>
</evidence>
<dbReference type="OrthoDB" id="5975595at2759"/>
<dbReference type="EMBL" id="LSMT01000006">
    <property type="protein sequence ID" value="PFX34074.1"/>
    <property type="molecule type" value="Genomic_DNA"/>
</dbReference>
<dbReference type="Pfam" id="PF00096">
    <property type="entry name" value="zf-C2H2"/>
    <property type="match status" value="6"/>
</dbReference>
<name>A0A2B4STR5_STYPI</name>
<keyword evidence="7" id="KW-0238">DNA-binding</keyword>
<feature type="compositionally biased region" description="Basic and acidic residues" evidence="11">
    <location>
        <begin position="1018"/>
        <end position="1028"/>
    </location>
</feature>
<gene>
    <name evidence="13" type="primary">Zfp37</name>
    <name evidence="13" type="ORF">AWC38_SpisGene972</name>
</gene>
<evidence type="ECO:0000313" key="13">
    <source>
        <dbReference type="EMBL" id="PFX34074.1"/>
    </source>
</evidence>
<proteinExistence type="predicted"/>
<dbReference type="FunFam" id="3.30.160.60:FF:000624">
    <property type="entry name" value="zinc finger protein 697"/>
    <property type="match status" value="1"/>
</dbReference>
<dbReference type="PROSITE" id="PS50157">
    <property type="entry name" value="ZINC_FINGER_C2H2_2"/>
    <property type="match status" value="7"/>
</dbReference>
<keyword evidence="6" id="KW-0805">Transcription regulation</keyword>
<evidence type="ECO:0000256" key="10">
    <source>
        <dbReference type="PROSITE-ProRule" id="PRU00042"/>
    </source>
</evidence>
<feature type="domain" description="C2H2-type" evidence="12">
    <location>
        <begin position="1168"/>
        <end position="1195"/>
    </location>
</feature>
<feature type="compositionally biased region" description="Basic and acidic residues" evidence="11">
    <location>
        <begin position="21"/>
        <end position="37"/>
    </location>
</feature>
<feature type="region of interest" description="Disordered" evidence="11">
    <location>
        <begin position="334"/>
        <end position="418"/>
    </location>
</feature>
<feature type="domain" description="C2H2-type" evidence="12">
    <location>
        <begin position="1084"/>
        <end position="1111"/>
    </location>
</feature>
<dbReference type="PANTHER" id="PTHR16515:SF49">
    <property type="entry name" value="GASTRULA ZINC FINGER PROTEIN XLCGF49.1-LIKE-RELATED"/>
    <property type="match status" value="1"/>
</dbReference>
<evidence type="ECO:0000256" key="8">
    <source>
        <dbReference type="ARBA" id="ARBA00023163"/>
    </source>
</evidence>
<dbReference type="FunFam" id="3.30.160.60:FF:000065">
    <property type="entry name" value="B-cell CLL/lymphoma 6, member B"/>
    <property type="match status" value="1"/>
</dbReference>
<dbReference type="InterPro" id="IPR013087">
    <property type="entry name" value="Znf_C2H2_type"/>
</dbReference>
<evidence type="ECO:0000256" key="9">
    <source>
        <dbReference type="ARBA" id="ARBA00023242"/>
    </source>
</evidence>
<feature type="region of interest" description="Disordered" evidence="11">
    <location>
        <begin position="287"/>
        <end position="314"/>
    </location>
</feature>
<dbReference type="InterPro" id="IPR050331">
    <property type="entry name" value="Zinc_finger"/>
</dbReference>
<dbReference type="InterPro" id="IPR036236">
    <property type="entry name" value="Znf_C2H2_sf"/>
</dbReference>
<comment type="caution">
    <text evidence="13">The sequence shown here is derived from an EMBL/GenBank/DDBJ whole genome shotgun (WGS) entry which is preliminary data.</text>
</comment>
<evidence type="ECO:0000256" key="3">
    <source>
        <dbReference type="ARBA" id="ARBA00022737"/>
    </source>
</evidence>
<dbReference type="PROSITE" id="PS00028">
    <property type="entry name" value="ZINC_FINGER_C2H2_1"/>
    <property type="match status" value="7"/>
</dbReference>
<feature type="domain" description="C2H2-type" evidence="12">
    <location>
        <begin position="1226"/>
        <end position="1253"/>
    </location>
</feature>
<keyword evidence="9" id="KW-0539">Nucleus</keyword>
<keyword evidence="3" id="KW-0677">Repeat</keyword>
<dbReference type="FunFam" id="3.30.160.60:FF:000145">
    <property type="entry name" value="Zinc finger protein 574"/>
    <property type="match status" value="1"/>
</dbReference>
<dbReference type="SUPFAM" id="SSF57667">
    <property type="entry name" value="beta-beta-alpha zinc fingers"/>
    <property type="match status" value="4"/>
</dbReference>
<evidence type="ECO:0000259" key="12">
    <source>
        <dbReference type="PROSITE" id="PS50157"/>
    </source>
</evidence>
<feature type="domain" description="C2H2-type" evidence="12">
    <location>
        <begin position="1196"/>
        <end position="1219"/>
    </location>
</feature>
<feature type="compositionally biased region" description="Polar residues" evidence="11">
    <location>
        <begin position="397"/>
        <end position="418"/>
    </location>
</feature>
<evidence type="ECO:0000256" key="6">
    <source>
        <dbReference type="ARBA" id="ARBA00023015"/>
    </source>
</evidence>
<evidence type="ECO:0000256" key="7">
    <source>
        <dbReference type="ARBA" id="ARBA00023125"/>
    </source>
</evidence>
<feature type="compositionally biased region" description="Polar residues" evidence="11">
    <location>
        <begin position="583"/>
        <end position="596"/>
    </location>
</feature>
<dbReference type="GO" id="GO:0008270">
    <property type="term" value="F:zinc ion binding"/>
    <property type="evidence" value="ECO:0007669"/>
    <property type="project" value="UniProtKB-KW"/>
</dbReference>
<accession>A0A2B4STR5</accession>
<protein>
    <submittedName>
        <fullName evidence="13">Zinc finger protein 37</fullName>
    </submittedName>
</protein>
<dbReference type="GO" id="GO:0010468">
    <property type="term" value="P:regulation of gene expression"/>
    <property type="evidence" value="ECO:0007669"/>
    <property type="project" value="TreeGrafter"/>
</dbReference>
<sequence>MSCTDTFSQNGRSRSKHSHQEHHGDASNISARRDGPHTDGSSSSQLSTSHKPVLKPQGRDGAKCQSRDVLLNLLQPPGLKVTHVQQVNCTLPHQDSDKILYKPDLYGSYCMRCTNFHQAARSPIDRRRKMIREWNQGAWYNASTSLDTKTHEQNLSINRETRRGHFDDHEMTTSFPCPGEHLLRTNTTKTNSLSATVNCQEHEKRRRPHYQDELPLHKDLCQNVASYHQKRARQDCFKNDTYTNDPKVPLHEGGKIDDKIMIGVNTNSNNDGPKYIQGSNWHLESRHSLKSKHPISEKKLAHDQPEKGVTSSSNCTVVAQVSTENGNDAFNEVYERTHPRPPSTSQGDRLNHNMSPTNSYRHEKFRTPSKLESSPVKSPNGPEHHHEEKGFEKPSESDNQALHHSSLENSQESGSQSDECTPVIVQCYSLSVLPPALQSTTMKGSQFLEEKNADPSVNIGNDFVRDLPSPLRCSYHRGSPERRETICCGLESHNDNPYCPPVNCPRSSVEARNDRQDFIVKPKRPADQLPTSKANGLDGQNLPSREISSTHPHTRCTWHHNHQTFKSGRGRRQDHGPWIKPQVKTSPSFSDQETSRFQVNRSSMYDDQESKETSPIWYTKYLQHRDSRALEIHDYYEERRILVEKVCQHTRGSEEDIKCNQNLTSTYECTRQFGQTDHNQASTSEGEVHQTPVCDESAFQVCSHQRENAVGSRKRKSRPPRPQRLRAHDLHLAKETHQHEDSQLEVRHKDFSCSEYVHQESFPCQLEGDTSVSKERCEKRRGIVRVYGNGRKIYSQEDTDLSQQHSPRRHDYVFQRNSPTQAVCSNDFPVRKYPSRRPSFPDRRNTDPSSENYAQFVEFTRNPRVVSPRELEAALKQAEFTPYQTKSPNKHLPNLNATRSSFDNGCNGVTPQHRHGPIWIIGPEGHREHLEKICSGYDRLSVGQCDLACNAHGERHGYHLDHPAVSAKGKAPNKPSETQPSSPGDKGCDSSNRVEDTFVPAYNKSFTSVETSVTTDAENEKTQKRNESFSEDHTFFIHTREVLTDSTAPTTKEKRFVCRYCSKKFAHFSTLQNHLRTHTGDKPFQCSFCGRRFAQSGVLKAHLRTHTGDKPFACMYCGKVFAQSTTLTNHLRTHTGHKPYICNYCGKSFSQPSTLRKHELSHTKERPYPCKFCGKAFAQQSTLTNHMRSHTGQRPYKCRFCEKSFAQLSTLDRHLRLHSSVSLKPHQCQYCNKSFSYISNLASHMRNHEREMESCQ</sequence>
<evidence type="ECO:0000256" key="1">
    <source>
        <dbReference type="ARBA" id="ARBA00004123"/>
    </source>
</evidence>
<evidence type="ECO:0000256" key="5">
    <source>
        <dbReference type="ARBA" id="ARBA00022833"/>
    </source>
</evidence>
<dbReference type="FunFam" id="3.30.160.60:FF:000759">
    <property type="entry name" value="zinc finger protein 16"/>
    <property type="match status" value="1"/>
</dbReference>
<dbReference type="GO" id="GO:0005634">
    <property type="term" value="C:nucleus"/>
    <property type="evidence" value="ECO:0007669"/>
    <property type="project" value="UniProtKB-SubCell"/>
</dbReference>
<feature type="domain" description="C2H2-type" evidence="12">
    <location>
        <begin position="1112"/>
        <end position="1139"/>
    </location>
</feature>
<keyword evidence="2" id="KW-0479">Metal-binding</keyword>
<dbReference type="FunFam" id="3.30.160.60:FF:000597">
    <property type="entry name" value="zinc finger protein 236 isoform X3"/>
    <property type="match status" value="1"/>
</dbReference>
<dbReference type="PANTHER" id="PTHR16515">
    <property type="entry name" value="PR DOMAIN ZINC FINGER PROTEIN"/>
    <property type="match status" value="1"/>
</dbReference>
<feature type="domain" description="C2H2-type" evidence="12">
    <location>
        <begin position="1140"/>
        <end position="1167"/>
    </location>
</feature>
<feature type="compositionally biased region" description="Basic and acidic residues" evidence="11">
    <location>
        <begin position="294"/>
        <end position="306"/>
    </location>
</feature>
<evidence type="ECO:0000256" key="4">
    <source>
        <dbReference type="ARBA" id="ARBA00022771"/>
    </source>
</evidence>
<feature type="region of interest" description="Disordered" evidence="11">
    <location>
        <begin position="1009"/>
        <end position="1028"/>
    </location>
</feature>
<dbReference type="Proteomes" id="UP000225706">
    <property type="component" value="Unassembled WGS sequence"/>
</dbReference>
<comment type="subcellular location">
    <subcellularLocation>
        <location evidence="1">Nucleus</location>
    </subcellularLocation>
</comment>
<dbReference type="FunFam" id="3.30.160.60:FF:002343">
    <property type="entry name" value="Zinc finger protein 33A"/>
    <property type="match status" value="1"/>
</dbReference>
<feature type="compositionally biased region" description="Polar residues" evidence="11">
    <location>
        <begin position="343"/>
        <end position="359"/>
    </location>
</feature>
<keyword evidence="5" id="KW-0862">Zinc</keyword>
<feature type="region of interest" description="Disordered" evidence="11">
    <location>
        <begin position="825"/>
        <end position="851"/>
    </location>
</feature>
<evidence type="ECO:0000256" key="11">
    <source>
        <dbReference type="SAM" id="MobiDB-lite"/>
    </source>
</evidence>
<feature type="region of interest" description="Disordered" evidence="11">
    <location>
        <begin position="521"/>
        <end position="596"/>
    </location>
</feature>
<feature type="compositionally biased region" description="Polar residues" evidence="11">
    <location>
        <begin position="541"/>
        <end position="551"/>
    </location>
</feature>
<feature type="compositionally biased region" description="Basic and acidic residues" evidence="11">
    <location>
        <begin position="382"/>
        <end position="396"/>
    </location>
</feature>
<dbReference type="AlphaFoldDB" id="A0A2B4STR5"/>
<keyword evidence="8" id="KW-0804">Transcription</keyword>
<reference evidence="14" key="1">
    <citation type="journal article" date="2017" name="bioRxiv">
        <title>Comparative analysis of the genomes of Stylophora pistillata and Acropora digitifera provides evidence for extensive differences between species of corals.</title>
        <authorList>
            <person name="Voolstra C.R."/>
            <person name="Li Y."/>
            <person name="Liew Y.J."/>
            <person name="Baumgarten S."/>
            <person name="Zoccola D."/>
            <person name="Flot J.-F."/>
            <person name="Tambutte S."/>
            <person name="Allemand D."/>
            <person name="Aranda M."/>
        </authorList>
    </citation>
    <scope>NUCLEOTIDE SEQUENCE [LARGE SCALE GENOMIC DNA]</scope>
</reference>
<keyword evidence="4 10" id="KW-0863">Zinc-finger</keyword>
<feature type="region of interest" description="Disordered" evidence="11">
    <location>
        <begin position="963"/>
        <end position="993"/>
    </location>
</feature>
<feature type="domain" description="C2H2-type" evidence="12">
    <location>
        <begin position="1056"/>
        <end position="1083"/>
    </location>
</feature>
<feature type="region of interest" description="Disordered" evidence="11">
    <location>
        <begin position="1"/>
        <end position="62"/>
    </location>
</feature>
<keyword evidence="14" id="KW-1185">Reference proteome</keyword>
<organism evidence="13 14">
    <name type="scientific">Stylophora pistillata</name>
    <name type="common">Smooth cauliflower coral</name>
    <dbReference type="NCBI Taxonomy" id="50429"/>
    <lineage>
        <taxon>Eukaryota</taxon>
        <taxon>Metazoa</taxon>
        <taxon>Cnidaria</taxon>
        <taxon>Anthozoa</taxon>
        <taxon>Hexacorallia</taxon>
        <taxon>Scleractinia</taxon>
        <taxon>Astrocoeniina</taxon>
        <taxon>Pocilloporidae</taxon>
        <taxon>Stylophora</taxon>
    </lineage>
</organism>
<feature type="compositionally biased region" description="Basic residues" evidence="11">
    <location>
        <begin position="712"/>
        <end position="725"/>
    </location>
</feature>
<dbReference type="FunFam" id="3.30.160.60:FF:000325">
    <property type="entry name" value="ZFP90 zinc finger protein"/>
    <property type="match status" value="1"/>
</dbReference>
<feature type="compositionally biased region" description="Polar residues" evidence="11">
    <location>
        <begin position="1"/>
        <end position="12"/>
    </location>
</feature>
<dbReference type="SMART" id="SM00355">
    <property type="entry name" value="ZnF_C2H2"/>
    <property type="match status" value="7"/>
</dbReference>
<evidence type="ECO:0000256" key="2">
    <source>
        <dbReference type="ARBA" id="ARBA00022723"/>
    </source>
</evidence>